<evidence type="ECO:0000259" key="4">
    <source>
        <dbReference type="Pfam" id="PF13649"/>
    </source>
</evidence>
<evidence type="ECO:0000313" key="5">
    <source>
        <dbReference type="EMBL" id="GAA4434825.1"/>
    </source>
</evidence>
<reference evidence="6" key="1">
    <citation type="journal article" date="2019" name="Int. J. Syst. Evol. Microbiol.">
        <title>The Global Catalogue of Microorganisms (GCM) 10K type strain sequencing project: providing services to taxonomists for standard genome sequencing and annotation.</title>
        <authorList>
            <consortium name="The Broad Institute Genomics Platform"/>
            <consortium name="The Broad Institute Genome Sequencing Center for Infectious Disease"/>
            <person name="Wu L."/>
            <person name="Ma J."/>
        </authorList>
    </citation>
    <scope>NUCLEOTIDE SEQUENCE [LARGE SCALE GENOMIC DNA]</scope>
    <source>
        <strain evidence="6">JCM 17926</strain>
    </source>
</reference>
<dbReference type="EMBL" id="BAABHC010000014">
    <property type="protein sequence ID" value="GAA4434825.1"/>
    <property type="molecule type" value="Genomic_DNA"/>
</dbReference>
<dbReference type="Pfam" id="PF13649">
    <property type="entry name" value="Methyltransf_25"/>
    <property type="match status" value="1"/>
</dbReference>
<dbReference type="RefSeq" id="WP_345159668.1">
    <property type="nucleotide sequence ID" value="NZ_BAABHC010000014.1"/>
</dbReference>
<proteinExistence type="predicted"/>
<dbReference type="CDD" id="cd02440">
    <property type="entry name" value="AdoMet_MTases"/>
    <property type="match status" value="1"/>
</dbReference>
<dbReference type="Proteomes" id="UP001500552">
    <property type="component" value="Unassembled WGS sequence"/>
</dbReference>
<keyword evidence="6" id="KW-1185">Reference proteome</keyword>
<evidence type="ECO:0000256" key="3">
    <source>
        <dbReference type="ARBA" id="ARBA00022691"/>
    </source>
</evidence>
<dbReference type="Gene3D" id="3.40.50.150">
    <property type="entry name" value="Vaccinia Virus protein VP39"/>
    <property type="match status" value="1"/>
</dbReference>
<keyword evidence="1 5" id="KW-0489">Methyltransferase</keyword>
<dbReference type="PANTHER" id="PTHR43464:SF19">
    <property type="entry name" value="UBIQUINONE BIOSYNTHESIS O-METHYLTRANSFERASE, MITOCHONDRIAL"/>
    <property type="match status" value="1"/>
</dbReference>
<dbReference type="GO" id="GO:0032259">
    <property type="term" value="P:methylation"/>
    <property type="evidence" value="ECO:0007669"/>
    <property type="project" value="UniProtKB-KW"/>
</dbReference>
<evidence type="ECO:0000256" key="2">
    <source>
        <dbReference type="ARBA" id="ARBA00022679"/>
    </source>
</evidence>
<evidence type="ECO:0000313" key="6">
    <source>
        <dbReference type="Proteomes" id="UP001500552"/>
    </source>
</evidence>
<comment type="caution">
    <text evidence="5">The sequence shown here is derived from an EMBL/GenBank/DDBJ whole genome shotgun (WGS) entry which is preliminary data.</text>
</comment>
<dbReference type="SUPFAM" id="SSF53335">
    <property type="entry name" value="S-adenosyl-L-methionine-dependent methyltransferases"/>
    <property type="match status" value="1"/>
</dbReference>
<dbReference type="GO" id="GO:0008168">
    <property type="term" value="F:methyltransferase activity"/>
    <property type="evidence" value="ECO:0007669"/>
    <property type="project" value="UniProtKB-KW"/>
</dbReference>
<dbReference type="InterPro" id="IPR041698">
    <property type="entry name" value="Methyltransf_25"/>
</dbReference>
<feature type="domain" description="Methyltransferase" evidence="4">
    <location>
        <begin position="63"/>
        <end position="157"/>
    </location>
</feature>
<organism evidence="5 6">
    <name type="scientific">Pontibacter saemangeumensis</name>
    <dbReference type="NCBI Taxonomy" id="1084525"/>
    <lineage>
        <taxon>Bacteria</taxon>
        <taxon>Pseudomonadati</taxon>
        <taxon>Bacteroidota</taxon>
        <taxon>Cytophagia</taxon>
        <taxon>Cytophagales</taxon>
        <taxon>Hymenobacteraceae</taxon>
        <taxon>Pontibacter</taxon>
    </lineage>
</organism>
<gene>
    <name evidence="5" type="ORF">GCM10023188_26240</name>
</gene>
<accession>A0ABP8LT07</accession>
<protein>
    <submittedName>
        <fullName evidence="5">Class I SAM-dependent methyltransferase</fullName>
    </submittedName>
</protein>
<evidence type="ECO:0000256" key="1">
    <source>
        <dbReference type="ARBA" id="ARBA00022603"/>
    </source>
</evidence>
<name>A0ABP8LT07_9BACT</name>
<keyword evidence="3" id="KW-0949">S-adenosyl-L-methionine</keyword>
<keyword evidence="2" id="KW-0808">Transferase</keyword>
<dbReference type="PANTHER" id="PTHR43464">
    <property type="entry name" value="METHYLTRANSFERASE"/>
    <property type="match status" value="1"/>
</dbReference>
<sequence length="236" mass="27858">MRKLKQRSDEPELMDDLSLTGEELRQNLYELEVINNWLGGHKVVLDALHKLAKKQPARQPLRIADIGCGGGDTLQRIARWARRKNIPVELTGVDANGYMVQYARRRCQAYPEISIEQHDVFSETFAQQPYDITVCSLFCHHFTHPQLVRMFGQLYRQARLGVIINDLHRHWLAYYAIMYLTKVLPCSYLVRNDAPLSVWRAFKRSELKQLAQQAGVQEYKLRWMWAFRWQLLLFKR</sequence>
<dbReference type="InterPro" id="IPR029063">
    <property type="entry name" value="SAM-dependent_MTases_sf"/>
</dbReference>